<sequence length="124" mass="14932">MVEYQTKFPIPKDNQKNRIYIYQAYFWRDHGDTIIGLRRSSGGILKNDDGYGVYRDQRLLPTVIYDDKNLGYNLILNKIRSRDTDKFYWTKGSQPESSPPIFNYQLKNNELRLMRIDTIWSRWD</sequence>
<organism evidence="1 2">
    <name type="scientific">Flavobacterium agri</name>
    <dbReference type="NCBI Taxonomy" id="2743471"/>
    <lineage>
        <taxon>Bacteria</taxon>
        <taxon>Pseudomonadati</taxon>
        <taxon>Bacteroidota</taxon>
        <taxon>Flavobacteriia</taxon>
        <taxon>Flavobacteriales</taxon>
        <taxon>Flavobacteriaceae</taxon>
        <taxon>Flavobacterium</taxon>
    </lineage>
</organism>
<dbReference type="Proteomes" id="UP000535020">
    <property type="component" value="Unassembled WGS sequence"/>
</dbReference>
<name>A0A7Y9C634_9FLAO</name>
<keyword evidence="2" id="KW-1185">Reference proteome</keyword>
<evidence type="ECO:0000313" key="2">
    <source>
        <dbReference type="Proteomes" id="UP000535020"/>
    </source>
</evidence>
<dbReference type="AlphaFoldDB" id="A0A7Y9C634"/>
<accession>A0A7Y9C634</accession>
<dbReference type="EMBL" id="JACBJI010000006">
    <property type="protein sequence ID" value="NYA71941.1"/>
    <property type="molecule type" value="Genomic_DNA"/>
</dbReference>
<proteinExistence type="predicted"/>
<gene>
    <name evidence="1" type="ORF">HZF10_13510</name>
</gene>
<evidence type="ECO:0000313" key="1">
    <source>
        <dbReference type="EMBL" id="NYA71941.1"/>
    </source>
</evidence>
<reference evidence="1 2" key="1">
    <citation type="submission" date="2020-07" db="EMBL/GenBank/DDBJ databases">
        <authorList>
            <person name="Sun Q."/>
        </authorList>
    </citation>
    <scope>NUCLEOTIDE SEQUENCE [LARGE SCALE GENOMIC DNA]</scope>
    <source>
        <strain evidence="1 2">MAH-1</strain>
    </source>
</reference>
<protein>
    <submittedName>
        <fullName evidence="1">Uncharacterized protein</fullName>
    </submittedName>
</protein>
<comment type="caution">
    <text evidence="1">The sequence shown here is derived from an EMBL/GenBank/DDBJ whole genome shotgun (WGS) entry which is preliminary data.</text>
</comment>